<sequence length="136" mass="14446">ITEQGVQAYTYLVDDMGISPKRVVISGDSAGGNIALSVALAIRDRHLPLAGGLALLSPWADLSLTEEQLLSDNAFYDFLPIELIYKFANFCADASGEPTTSPIVSPALAASLDLGSQSKTFASDSFERTATPSRYT</sequence>
<evidence type="ECO:0000313" key="5">
    <source>
        <dbReference type="EMBL" id="KAF4751537.1"/>
    </source>
</evidence>
<proteinExistence type="inferred from homology"/>
<evidence type="ECO:0000313" key="6">
    <source>
        <dbReference type="Proteomes" id="UP000553632"/>
    </source>
</evidence>
<dbReference type="PANTHER" id="PTHR48081:SF8">
    <property type="entry name" value="ALPHA_BETA HYDROLASE FOLD-3 DOMAIN-CONTAINING PROTEIN-RELATED"/>
    <property type="match status" value="1"/>
</dbReference>
<name>A0A7J6U3X8_PEROL</name>
<feature type="domain" description="Alpha/beta hydrolase fold-3" evidence="4">
    <location>
        <begin position="3"/>
        <end position="119"/>
    </location>
</feature>
<evidence type="ECO:0000256" key="1">
    <source>
        <dbReference type="ARBA" id="ARBA00010515"/>
    </source>
</evidence>
<dbReference type="Gene3D" id="3.40.50.1820">
    <property type="entry name" value="alpha/beta hydrolase"/>
    <property type="match status" value="1"/>
</dbReference>
<evidence type="ECO:0000256" key="2">
    <source>
        <dbReference type="ARBA" id="ARBA00022801"/>
    </source>
</evidence>
<dbReference type="InterPro" id="IPR013094">
    <property type="entry name" value="AB_hydrolase_3"/>
</dbReference>
<dbReference type="EMBL" id="JABANO010006596">
    <property type="protein sequence ID" value="KAF4751537.1"/>
    <property type="molecule type" value="Genomic_DNA"/>
</dbReference>
<dbReference type="Proteomes" id="UP000553632">
    <property type="component" value="Unassembled WGS sequence"/>
</dbReference>
<dbReference type="GO" id="GO:0016787">
    <property type="term" value="F:hydrolase activity"/>
    <property type="evidence" value="ECO:0007669"/>
    <property type="project" value="UniProtKB-KW"/>
</dbReference>
<comment type="caution">
    <text evidence="5">The sequence shown here is derived from an EMBL/GenBank/DDBJ whole genome shotgun (WGS) entry which is preliminary data.</text>
</comment>
<evidence type="ECO:0000259" key="4">
    <source>
        <dbReference type="Pfam" id="PF07859"/>
    </source>
</evidence>
<dbReference type="InterPro" id="IPR033140">
    <property type="entry name" value="Lipase_GDXG_put_SER_AS"/>
</dbReference>
<reference evidence="5 6" key="1">
    <citation type="submission" date="2020-04" db="EMBL/GenBank/DDBJ databases">
        <title>Perkinsus olseni comparative genomics.</title>
        <authorList>
            <person name="Bogema D.R."/>
        </authorList>
    </citation>
    <scope>NUCLEOTIDE SEQUENCE [LARGE SCALE GENOMIC DNA]</scope>
    <source>
        <strain evidence="5 6">ATCC PRA-207</strain>
    </source>
</reference>
<feature type="non-terminal residue" evidence="5">
    <location>
        <position position="1"/>
    </location>
</feature>
<gene>
    <name evidence="5" type="ORF">FOZ63_018930</name>
</gene>
<feature type="active site" evidence="3">
    <location>
        <position position="29"/>
    </location>
</feature>
<accession>A0A7J6U3X8</accession>
<evidence type="ECO:0000256" key="3">
    <source>
        <dbReference type="PROSITE-ProRule" id="PRU10038"/>
    </source>
</evidence>
<dbReference type="PANTHER" id="PTHR48081">
    <property type="entry name" value="AB HYDROLASE SUPERFAMILY PROTEIN C4A8.06C"/>
    <property type="match status" value="1"/>
</dbReference>
<keyword evidence="6" id="KW-1185">Reference proteome</keyword>
<protein>
    <recommendedName>
        <fullName evidence="4">Alpha/beta hydrolase fold-3 domain-containing protein</fullName>
    </recommendedName>
</protein>
<dbReference type="InterPro" id="IPR050300">
    <property type="entry name" value="GDXG_lipolytic_enzyme"/>
</dbReference>
<dbReference type="PROSITE" id="PS01174">
    <property type="entry name" value="LIPASE_GDXG_SER"/>
    <property type="match status" value="1"/>
</dbReference>
<organism evidence="5 6">
    <name type="scientific">Perkinsus olseni</name>
    <name type="common">Perkinsus atlanticus</name>
    <dbReference type="NCBI Taxonomy" id="32597"/>
    <lineage>
        <taxon>Eukaryota</taxon>
        <taxon>Sar</taxon>
        <taxon>Alveolata</taxon>
        <taxon>Perkinsozoa</taxon>
        <taxon>Perkinsea</taxon>
        <taxon>Perkinsida</taxon>
        <taxon>Perkinsidae</taxon>
        <taxon>Perkinsus</taxon>
    </lineage>
</organism>
<comment type="similarity">
    <text evidence="1">Belongs to the 'GDXG' lipolytic enzyme family.</text>
</comment>
<dbReference type="InterPro" id="IPR029058">
    <property type="entry name" value="AB_hydrolase_fold"/>
</dbReference>
<keyword evidence="2" id="KW-0378">Hydrolase</keyword>
<dbReference type="Pfam" id="PF07859">
    <property type="entry name" value="Abhydrolase_3"/>
    <property type="match status" value="1"/>
</dbReference>
<dbReference type="AlphaFoldDB" id="A0A7J6U3X8"/>
<dbReference type="SUPFAM" id="SSF53474">
    <property type="entry name" value="alpha/beta-Hydrolases"/>
    <property type="match status" value="1"/>
</dbReference>